<feature type="region of interest" description="Disordered" evidence="2">
    <location>
        <begin position="378"/>
        <end position="504"/>
    </location>
</feature>
<feature type="compositionally biased region" description="Pro residues" evidence="2">
    <location>
        <begin position="405"/>
        <end position="420"/>
    </location>
</feature>
<dbReference type="Gene3D" id="1.10.437.10">
    <property type="entry name" value="Blc2-like"/>
    <property type="match status" value="1"/>
</dbReference>
<dbReference type="OrthoDB" id="8959856at2759"/>
<gene>
    <name evidence="6 7" type="primary">LOC115805784</name>
</gene>
<keyword evidence="3" id="KW-1133">Transmembrane helix</keyword>
<dbReference type="SUPFAM" id="SSF56854">
    <property type="entry name" value="Bcl-2 inhibitors of programmed cell death"/>
    <property type="match status" value="1"/>
</dbReference>
<dbReference type="FunFam" id="1.10.437.10:FF:000015">
    <property type="entry name" value="BCL2 like 13"/>
    <property type="match status" value="1"/>
</dbReference>
<keyword evidence="3" id="KW-0472">Membrane</keyword>
<evidence type="ECO:0000256" key="1">
    <source>
        <dbReference type="ARBA" id="ARBA00009458"/>
    </source>
</evidence>
<dbReference type="InterPro" id="IPR046371">
    <property type="entry name" value="Bcl-2_BH1-3"/>
</dbReference>
<proteinExistence type="inferred from homology"/>
<feature type="domain" description="Bcl-2 Bcl-2 homology region 1-3" evidence="4">
    <location>
        <begin position="106"/>
        <end position="198"/>
    </location>
</feature>
<dbReference type="AlphaFoldDB" id="A0A6J2UR47"/>
<dbReference type="PANTHER" id="PTHR15758:SF2">
    <property type="entry name" value="BCL-2-LIKE PROTEIN 13"/>
    <property type="match status" value="1"/>
</dbReference>
<feature type="compositionally biased region" description="Low complexity" evidence="2">
    <location>
        <begin position="421"/>
        <end position="435"/>
    </location>
</feature>
<feature type="transmembrane region" description="Helical" evidence="3">
    <location>
        <begin position="508"/>
        <end position="530"/>
    </location>
</feature>
<dbReference type="InterPro" id="IPR036834">
    <property type="entry name" value="Bcl-2-like_sf"/>
</dbReference>
<dbReference type="GO" id="GO:0042981">
    <property type="term" value="P:regulation of apoptotic process"/>
    <property type="evidence" value="ECO:0007669"/>
    <property type="project" value="InterPro"/>
</dbReference>
<evidence type="ECO:0000256" key="3">
    <source>
        <dbReference type="SAM" id="Phobius"/>
    </source>
</evidence>
<keyword evidence="5" id="KW-1185">Reference proteome</keyword>
<dbReference type="GeneID" id="115805784"/>
<reference evidence="6 7" key="1">
    <citation type="submission" date="2025-04" db="UniProtKB">
        <authorList>
            <consortium name="RefSeq"/>
        </authorList>
    </citation>
    <scope>IDENTIFICATION</scope>
</reference>
<dbReference type="PANTHER" id="PTHR15758">
    <property type="entry name" value="BCL-2-LIKE PROTEIN 13"/>
    <property type="match status" value="1"/>
</dbReference>
<sequence length="533" mass="56513">MAASGPSTSVPEGLHYETKYVLLSYLGLPPPPQLQPSHTTSTQAGDGLSAQEREKERSNQMKKQIEEELRLLEEEIAASFSRTGFDCHTSPVFSPANPESSIEDCLANLGDRVALDLDVHLASAVHTLLSGPLDYERFRAAVQEVCSHSQGAWNKVLVPLVVLQALQVRGQSLSSLLALGVRYLEEEEAEFIIQQGGWGTVFGVEEAGDPGVIIAEDSNDIYILSGEQAPDQLSPPASLLTVGDSSGPGSWQTESLPVSLTGHESWAQVGMMDPEDAKSLDSTEGVALAEERSENNSSNSDIVHVEREEAELLEEGGETTEEAELQESVLSVLGTESELAALRAELREETTPLPEPVTEAAKPPIESAEQVLVMETPASLSSEPSMVIIEPEPSIDPATTAGPPASEPPAAKPDPVPAPVLAPVEPSSPVKEVPPALAPEPEPELQPEAQPEPVSVPSLQEIPTEEPKPEIVPEVPPPVQEVPVSPLAEAPHTEPVPEPAPESSELPVLLYGGAALIAIAAVVAYGALAYRKK</sequence>
<feature type="compositionally biased region" description="Basic and acidic residues" evidence="2">
    <location>
        <begin position="51"/>
        <end position="62"/>
    </location>
</feature>
<organism evidence="5 7">
    <name type="scientific">Chanos chanos</name>
    <name type="common">Milkfish</name>
    <name type="synonym">Mugil chanos</name>
    <dbReference type="NCBI Taxonomy" id="29144"/>
    <lineage>
        <taxon>Eukaryota</taxon>
        <taxon>Metazoa</taxon>
        <taxon>Chordata</taxon>
        <taxon>Craniata</taxon>
        <taxon>Vertebrata</taxon>
        <taxon>Euteleostomi</taxon>
        <taxon>Actinopterygii</taxon>
        <taxon>Neopterygii</taxon>
        <taxon>Teleostei</taxon>
        <taxon>Ostariophysi</taxon>
        <taxon>Gonorynchiformes</taxon>
        <taxon>Chanidae</taxon>
        <taxon>Chanos</taxon>
    </lineage>
</organism>
<dbReference type="InterPro" id="IPR042398">
    <property type="entry name" value="BCL2L13"/>
</dbReference>
<evidence type="ECO:0000313" key="5">
    <source>
        <dbReference type="Proteomes" id="UP000504632"/>
    </source>
</evidence>
<dbReference type="RefSeq" id="XP_030622327.1">
    <property type="nucleotide sequence ID" value="XM_030766467.1"/>
</dbReference>
<dbReference type="GO" id="GO:0016020">
    <property type="term" value="C:membrane"/>
    <property type="evidence" value="ECO:0007669"/>
    <property type="project" value="TreeGrafter"/>
</dbReference>
<dbReference type="CTD" id="23786"/>
<dbReference type="RefSeq" id="XP_030622328.1">
    <property type="nucleotide sequence ID" value="XM_030766468.1"/>
</dbReference>
<name>A0A6J2UR47_CHACN</name>
<evidence type="ECO:0000313" key="7">
    <source>
        <dbReference type="RefSeq" id="XP_030622328.1"/>
    </source>
</evidence>
<protein>
    <submittedName>
        <fullName evidence="6 7">Bcl-2-like protein 13 isoform X1</fullName>
    </submittedName>
</protein>
<feature type="region of interest" description="Disordered" evidence="2">
    <location>
        <begin position="30"/>
        <end position="62"/>
    </location>
</feature>
<keyword evidence="3" id="KW-0812">Transmembrane</keyword>
<dbReference type="GO" id="GO:0006915">
    <property type="term" value="P:apoptotic process"/>
    <property type="evidence" value="ECO:0007669"/>
    <property type="project" value="InterPro"/>
</dbReference>
<dbReference type="Proteomes" id="UP000504632">
    <property type="component" value="Chromosome 2"/>
</dbReference>
<evidence type="ECO:0000256" key="2">
    <source>
        <dbReference type="SAM" id="MobiDB-lite"/>
    </source>
</evidence>
<dbReference type="GO" id="GO:0005739">
    <property type="term" value="C:mitochondrion"/>
    <property type="evidence" value="ECO:0007669"/>
    <property type="project" value="TreeGrafter"/>
</dbReference>
<dbReference type="Pfam" id="PF00452">
    <property type="entry name" value="Bcl-2"/>
    <property type="match status" value="1"/>
</dbReference>
<evidence type="ECO:0000259" key="4">
    <source>
        <dbReference type="Pfam" id="PF00452"/>
    </source>
</evidence>
<comment type="similarity">
    <text evidence="1">Belongs to the Bcl-2 family.</text>
</comment>
<evidence type="ECO:0000313" key="6">
    <source>
        <dbReference type="RefSeq" id="XP_030622327.1"/>
    </source>
</evidence>
<accession>A0A6J2UR47</accession>